<dbReference type="FunFam" id="2.10.25.10:FF:000185">
    <property type="entry name" value="basement membrane-specific heparan sulfate proteoglycan core protein-like"/>
    <property type="match status" value="1"/>
</dbReference>
<dbReference type="InterPro" id="IPR001791">
    <property type="entry name" value="Laminin_G"/>
</dbReference>
<comment type="caution">
    <text evidence="7">Lacks conserved residue(s) required for the propagation of feature annotation.</text>
</comment>
<accession>A0AAN8X2Y3</accession>
<keyword evidence="10" id="KW-0472">Membrane</keyword>
<dbReference type="Gene3D" id="2.60.40.60">
    <property type="entry name" value="Cadherins"/>
    <property type="match status" value="1"/>
</dbReference>
<dbReference type="Pfam" id="PF00028">
    <property type="entry name" value="Cadherin"/>
    <property type="match status" value="1"/>
</dbReference>
<proteinExistence type="predicted"/>
<dbReference type="GO" id="GO:0001736">
    <property type="term" value="P:establishment of planar polarity"/>
    <property type="evidence" value="ECO:0007669"/>
    <property type="project" value="UniProtKB-ARBA"/>
</dbReference>
<sequence length="1473" mass="160808">MKPSLSQTSPTHGSGEGVVIRGLKQRIKKLEEMVTSLDDKIRNMDGEMKENETLREQIRSLEEANKAQGQERKELEKRIKKLEGEKSQLESRISKQEDKNKQLNDNLKELDVSSLLSSERDEIAAWNVQIKENIEQFRKEFQELNMENDAMKTSFADALKGNVAVKEAVKTNFPPLALNIKVAIPILCTPSQRITVTDVNDNPPFLARPREVQILENAHPQTVAQVKLDDPDDWRQGHGPPFNIALDPRAPTHIKSSISLQFDRRGDEGRGVGIVSTTMALDREERRSLLVPLVVSDAGSPPLSTTVTFTIHVADINDNPMAPASKIITVHNLQPQITSVPLGRIYVKDPDDWDATSKTYEWKKEHPYFLLNSKTGDLSMKPDTPDGSYDLSFAVSDASQRQFGVGANVTVNVNSLSHEEVKSATPVVLGLDPYKVIREEKDEVNLLNQLVSVVKKWITPAKDVRAVSVQQIEGMTTPFTRVWLTTHSHENLYHFLLHRKQELEHAIGAQIVDVGVRACKEQYVEEPSECSFGCSTKVSLESGFSLIDANISSIVGPWVSIQNDCNCRKYNSLEMDLCTPKTCLNGGRCIPTDTGIRCICPYGTTGSRCKVLARSFKGAVGQRDSSDRRHGGGGVEGGGKGVYYPGGWAWVPSIPACSEIHISLEFLSSQEDGILLYSGPKSSFLPPSSSYASTSTTSFSNKDMFALEIQSGRPTLVLDLGAGTTILTLNSSYTLADFTWHRLDITWKNEFVEMIVDLCSGSSIDGPPPTQSLNNSTTSPPSPDEHTCRVSSKLPPGARLLNTAQPLQLGGLSQPPSPDNSWTSQFVGRPFKGCIRNLRINRELIDLGHRILSKGSSPGCPEVDCSAQGLHCGKHGRCQGSPGYLRCECQSGWSGNQCSSPTTPGSFQLNSYVKLALSFTPLAYTTTIHLRFRTWKRRGELVMLSSQHGRDKLALHLMNGRLCLELQLHPDPTALLCLSQAMLSDGSWHTLAAERYGSSIILSVDDGEGDLYNASLTLEGRQLLEVDKQEGVHVGGSPEYVGLSVFKIHNDFQEGCIDDIRISGRSVPLPPALNGTPWGQASMFKGVDGGCRAPASCTNVSCKTPFTCIDTWRSYQCGCGEGRTLSSSGTVCEDINECTWEPCLNGGSCFNKESGAGYVCACPVGYTGEHCRLPDASAASLNLSLGALLSIMVWCTFLFLLICAFLLHHHNRRSALRKGMIPEVKEQQQMVNCKEHSSPPCNHTPNPLELKLLEPPKANGQAAWNKNLNIADVDVLQIESALVSSFVDGGKQSDIGNIVTVADSIYKTGGNVSIAEAQKGKSQNGTTKGGNCAPSTGDDLRNYAYEGEGSSPGSFSSCLESCSGSAKFLDGFREVAHILESWDPTNSNSNQSSGSSRTNSVKKHSSDPMVVTTIQQDTIISNCPEGRMGNNQLSYQVPHPMCEGNLTDRLCESIPTTVIPLPIPEPPCAFKNK</sequence>
<dbReference type="InterPro" id="IPR000742">
    <property type="entry name" value="EGF"/>
</dbReference>
<dbReference type="SMART" id="SM00181">
    <property type="entry name" value="EGF"/>
    <property type="match status" value="4"/>
</dbReference>
<dbReference type="InterPro" id="IPR001881">
    <property type="entry name" value="EGF-like_Ca-bd_dom"/>
</dbReference>
<dbReference type="GO" id="GO:0007163">
    <property type="term" value="P:establishment or maintenance of cell polarity"/>
    <property type="evidence" value="ECO:0007669"/>
    <property type="project" value="UniProtKB-ARBA"/>
</dbReference>
<dbReference type="GO" id="GO:0005509">
    <property type="term" value="F:calcium ion binding"/>
    <property type="evidence" value="ECO:0007669"/>
    <property type="project" value="UniProtKB-UniRule"/>
</dbReference>
<dbReference type="InterPro" id="IPR013320">
    <property type="entry name" value="ConA-like_dom_sf"/>
</dbReference>
<name>A0AAN8X2Y3_HALRR</name>
<dbReference type="Pfam" id="PF02210">
    <property type="entry name" value="Laminin_G_2"/>
    <property type="match status" value="2"/>
</dbReference>
<dbReference type="PANTHER" id="PTHR15036:SF85">
    <property type="entry name" value="SP2353, ISOFORM A"/>
    <property type="match status" value="1"/>
</dbReference>
<evidence type="ECO:0000256" key="10">
    <source>
        <dbReference type="SAM" id="Phobius"/>
    </source>
</evidence>
<evidence type="ECO:0000259" key="13">
    <source>
        <dbReference type="PROSITE" id="PS50268"/>
    </source>
</evidence>
<dbReference type="CDD" id="cd00110">
    <property type="entry name" value="LamG"/>
    <property type="match status" value="2"/>
</dbReference>
<feature type="domain" description="EGF-like" evidence="12">
    <location>
        <begin position="1134"/>
        <end position="1172"/>
    </location>
</feature>
<evidence type="ECO:0000256" key="8">
    <source>
        <dbReference type="SAM" id="Coils"/>
    </source>
</evidence>
<dbReference type="InterPro" id="IPR002126">
    <property type="entry name" value="Cadherin-like_dom"/>
</dbReference>
<feature type="compositionally biased region" description="Low complexity" evidence="9">
    <location>
        <begin position="1386"/>
        <end position="1399"/>
    </location>
</feature>
<protein>
    <submittedName>
        <fullName evidence="14">Uncharacterized protein</fullName>
    </submittedName>
</protein>
<feature type="region of interest" description="Disordered" evidence="9">
    <location>
        <begin position="765"/>
        <end position="792"/>
    </location>
</feature>
<feature type="disulfide bond" evidence="7">
    <location>
        <begin position="1143"/>
        <end position="1160"/>
    </location>
</feature>
<dbReference type="PROSITE" id="PS50025">
    <property type="entry name" value="LAM_G_DOMAIN"/>
    <property type="match status" value="2"/>
</dbReference>
<keyword evidence="2" id="KW-0732">Signal</keyword>
<evidence type="ECO:0000256" key="7">
    <source>
        <dbReference type="PROSITE-ProRule" id="PRU00076"/>
    </source>
</evidence>
<feature type="region of interest" description="Disordered" evidence="9">
    <location>
        <begin position="1"/>
        <end position="20"/>
    </location>
</feature>
<dbReference type="GO" id="GO:0071944">
    <property type="term" value="C:cell periphery"/>
    <property type="evidence" value="ECO:0007669"/>
    <property type="project" value="UniProtKB-ARBA"/>
</dbReference>
<keyword evidence="10" id="KW-1133">Transmembrane helix</keyword>
<keyword evidence="5" id="KW-0325">Glycoprotein</keyword>
<dbReference type="Gene3D" id="2.10.25.10">
    <property type="entry name" value="Laminin"/>
    <property type="match status" value="3"/>
</dbReference>
<evidence type="ECO:0000256" key="9">
    <source>
        <dbReference type="SAM" id="MobiDB-lite"/>
    </source>
</evidence>
<feature type="domain" description="Laminin G" evidence="11">
    <location>
        <begin position="902"/>
        <end position="1091"/>
    </location>
</feature>
<feature type="disulfide bond" evidence="7">
    <location>
        <begin position="1162"/>
        <end position="1171"/>
    </location>
</feature>
<dbReference type="InterPro" id="IPR050372">
    <property type="entry name" value="Neurexin-related_CASP"/>
</dbReference>
<keyword evidence="4 7" id="KW-1015">Disulfide bond</keyword>
<evidence type="ECO:0000259" key="12">
    <source>
        <dbReference type="PROSITE" id="PS50026"/>
    </source>
</evidence>
<evidence type="ECO:0000259" key="11">
    <source>
        <dbReference type="PROSITE" id="PS50025"/>
    </source>
</evidence>
<keyword evidence="3" id="KW-0677">Repeat</keyword>
<feature type="domain" description="EGF-like" evidence="12">
    <location>
        <begin position="861"/>
        <end position="899"/>
    </location>
</feature>
<dbReference type="Pfam" id="PF00008">
    <property type="entry name" value="EGF"/>
    <property type="match status" value="2"/>
</dbReference>
<dbReference type="PROSITE" id="PS01186">
    <property type="entry name" value="EGF_2"/>
    <property type="match status" value="2"/>
</dbReference>
<dbReference type="PROSITE" id="PS00022">
    <property type="entry name" value="EGF_1"/>
    <property type="match status" value="3"/>
</dbReference>
<feature type="coiled-coil region" evidence="8">
    <location>
        <begin position="20"/>
        <end position="154"/>
    </location>
</feature>
<dbReference type="GO" id="GO:0016020">
    <property type="term" value="C:membrane"/>
    <property type="evidence" value="ECO:0007669"/>
    <property type="project" value="UniProtKB-SubCell"/>
</dbReference>
<dbReference type="SUPFAM" id="SSF49899">
    <property type="entry name" value="Concanavalin A-like lectins/glucanases"/>
    <property type="match status" value="2"/>
</dbReference>
<dbReference type="PANTHER" id="PTHR15036">
    <property type="entry name" value="PIKACHURIN-LIKE PROTEIN"/>
    <property type="match status" value="1"/>
</dbReference>
<keyword evidence="8" id="KW-0175">Coiled coil</keyword>
<reference evidence="14 15" key="1">
    <citation type="submission" date="2023-11" db="EMBL/GenBank/DDBJ databases">
        <title>Halocaridina rubra genome assembly.</title>
        <authorList>
            <person name="Smith C."/>
        </authorList>
    </citation>
    <scope>NUCLEOTIDE SEQUENCE [LARGE SCALE GENOMIC DNA]</scope>
    <source>
        <strain evidence="14">EP-1</strain>
        <tissue evidence="14">Whole</tissue>
    </source>
</reference>
<feature type="transmembrane region" description="Helical" evidence="10">
    <location>
        <begin position="1183"/>
        <end position="1207"/>
    </location>
</feature>
<feature type="disulfide bond" evidence="7">
    <location>
        <begin position="889"/>
        <end position="898"/>
    </location>
</feature>
<evidence type="ECO:0000256" key="5">
    <source>
        <dbReference type="ARBA" id="ARBA00023180"/>
    </source>
</evidence>
<comment type="caution">
    <text evidence="14">The sequence shown here is derived from an EMBL/GenBank/DDBJ whole genome shotgun (WGS) entry which is preliminary data.</text>
</comment>
<dbReference type="PROSITE" id="PS50026">
    <property type="entry name" value="EGF_3"/>
    <property type="match status" value="3"/>
</dbReference>
<evidence type="ECO:0000256" key="4">
    <source>
        <dbReference type="ARBA" id="ARBA00023157"/>
    </source>
</evidence>
<keyword evidence="6" id="KW-0106">Calcium</keyword>
<dbReference type="Gene3D" id="2.60.120.200">
    <property type="match status" value="2"/>
</dbReference>
<feature type="domain" description="Cadherin" evidence="13">
    <location>
        <begin position="206"/>
        <end position="325"/>
    </location>
</feature>
<dbReference type="CDD" id="cd11304">
    <property type="entry name" value="Cadherin_repeat"/>
    <property type="match status" value="1"/>
</dbReference>
<feature type="compositionally biased region" description="Polar residues" evidence="9">
    <location>
        <begin position="1"/>
        <end position="12"/>
    </location>
</feature>
<keyword evidence="10" id="KW-0812">Transmembrane</keyword>
<evidence type="ECO:0000313" key="14">
    <source>
        <dbReference type="EMBL" id="KAK7071119.1"/>
    </source>
</evidence>
<dbReference type="Gene3D" id="1.10.287.1490">
    <property type="match status" value="1"/>
</dbReference>
<dbReference type="InterPro" id="IPR015919">
    <property type="entry name" value="Cadherin-like_sf"/>
</dbReference>
<evidence type="ECO:0000256" key="2">
    <source>
        <dbReference type="ARBA" id="ARBA00022729"/>
    </source>
</evidence>
<organism evidence="14 15">
    <name type="scientific">Halocaridina rubra</name>
    <name type="common">Hawaiian red shrimp</name>
    <dbReference type="NCBI Taxonomy" id="373956"/>
    <lineage>
        <taxon>Eukaryota</taxon>
        <taxon>Metazoa</taxon>
        <taxon>Ecdysozoa</taxon>
        <taxon>Arthropoda</taxon>
        <taxon>Crustacea</taxon>
        <taxon>Multicrustacea</taxon>
        <taxon>Malacostraca</taxon>
        <taxon>Eumalacostraca</taxon>
        <taxon>Eucarida</taxon>
        <taxon>Decapoda</taxon>
        <taxon>Pleocyemata</taxon>
        <taxon>Caridea</taxon>
        <taxon>Atyoidea</taxon>
        <taxon>Atyidae</taxon>
        <taxon>Halocaridina</taxon>
    </lineage>
</organism>
<dbReference type="PRINTS" id="PR00205">
    <property type="entry name" value="CADHERIN"/>
</dbReference>
<keyword evidence="15" id="KW-1185">Reference proteome</keyword>
<feature type="disulfide bond" evidence="7">
    <location>
        <begin position="600"/>
        <end position="609"/>
    </location>
</feature>
<dbReference type="CDD" id="cd00054">
    <property type="entry name" value="EGF_CA"/>
    <property type="match status" value="3"/>
</dbReference>
<dbReference type="Proteomes" id="UP001381693">
    <property type="component" value="Unassembled WGS sequence"/>
</dbReference>
<feature type="region of interest" description="Disordered" evidence="9">
    <location>
        <begin position="1382"/>
        <end position="1408"/>
    </location>
</feature>
<dbReference type="SUPFAM" id="SSF57196">
    <property type="entry name" value="EGF/Laminin"/>
    <property type="match status" value="2"/>
</dbReference>
<evidence type="ECO:0000256" key="1">
    <source>
        <dbReference type="ARBA" id="ARBA00022536"/>
    </source>
</evidence>
<dbReference type="GO" id="GO:0048513">
    <property type="term" value="P:animal organ development"/>
    <property type="evidence" value="ECO:0007669"/>
    <property type="project" value="UniProtKB-ARBA"/>
</dbReference>
<feature type="domain" description="Laminin G" evidence="11">
    <location>
        <begin position="638"/>
        <end position="860"/>
    </location>
</feature>
<dbReference type="SMART" id="SM00112">
    <property type="entry name" value="CA"/>
    <property type="match status" value="1"/>
</dbReference>
<feature type="domain" description="EGF-like" evidence="12">
    <location>
        <begin position="574"/>
        <end position="610"/>
    </location>
</feature>
<evidence type="ECO:0000256" key="3">
    <source>
        <dbReference type="ARBA" id="ARBA00022737"/>
    </source>
</evidence>
<feature type="region of interest" description="Disordered" evidence="9">
    <location>
        <begin position="1317"/>
        <end position="1348"/>
    </location>
</feature>
<dbReference type="SMART" id="SM00179">
    <property type="entry name" value="EGF_CA"/>
    <property type="match status" value="4"/>
</dbReference>
<dbReference type="GO" id="GO:0007156">
    <property type="term" value="P:homophilic cell adhesion via plasma membrane adhesion molecules"/>
    <property type="evidence" value="ECO:0007669"/>
    <property type="project" value="InterPro"/>
</dbReference>
<dbReference type="PROSITE" id="PS50268">
    <property type="entry name" value="CADHERIN_2"/>
    <property type="match status" value="1"/>
</dbReference>
<evidence type="ECO:0000256" key="6">
    <source>
        <dbReference type="PROSITE-ProRule" id="PRU00043"/>
    </source>
</evidence>
<evidence type="ECO:0000313" key="15">
    <source>
        <dbReference type="Proteomes" id="UP001381693"/>
    </source>
</evidence>
<gene>
    <name evidence="14" type="ORF">SK128_019333</name>
</gene>
<dbReference type="EMBL" id="JAXCGZ010015138">
    <property type="protein sequence ID" value="KAK7071119.1"/>
    <property type="molecule type" value="Genomic_DNA"/>
</dbReference>
<dbReference type="SUPFAM" id="SSF49313">
    <property type="entry name" value="Cadherin-like"/>
    <property type="match status" value="2"/>
</dbReference>
<dbReference type="SMART" id="SM00282">
    <property type="entry name" value="LamG"/>
    <property type="match status" value="2"/>
</dbReference>
<keyword evidence="1 7" id="KW-0245">EGF-like domain</keyword>